<sequence length="427" mass="50550">MLYNKCNKKEEGFMLTALRHDGTLLSLCDGWSKGELEKEREHSRFFCPDCNNPMYLKLGIKKAWHFAHMHSQSCTESIKNESESHTQGKWLLFEWLRQQQLDPKIEQRLSALNQRPDLLFSANQQKYVIELQHSTIPWNTFMNRQSGYINEGYHVRWIGLTNDTSLPACYVTPFTIVDGFFVSYPPHEHPLTLTSFYLNPFTGTFFQYQPILYLSPAKAFVCTHVNETFSYRSLFHYDDPSSSFTCSAMNYYFFLWSKETAKARRKPSVYRKGKAEKRIACLLYYHHLNHRDFPALARVPIPSQFFMITPPHLWQSWIILAFIHKRSPGSVFSIQSLQTSFKKELHHFEIRLLPFNKDIMIQRLLTEYLDILAFFGVVKKQGPVSYEILCHLTLQKPMETLRRDDEYILEKVKGYWKENWVPEFKKE</sequence>
<evidence type="ECO:0000259" key="3">
    <source>
        <dbReference type="Pfam" id="PF25166"/>
    </source>
</evidence>
<dbReference type="EMBL" id="RHIB01000001">
    <property type="protein sequence ID" value="RNA69891.1"/>
    <property type="molecule type" value="Genomic_DNA"/>
</dbReference>
<dbReference type="OrthoDB" id="3784230at2"/>
<dbReference type="InterPro" id="IPR010330">
    <property type="entry name" value="CoiA_nuc"/>
</dbReference>
<feature type="domain" description="Competence protein CoiA-like N-terminal" evidence="2">
    <location>
        <begin position="29"/>
        <end position="75"/>
    </location>
</feature>
<dbReference type="Pfam" id="PF25166">
    <property type="entry name" value="CoiA_C"/>
    <property type="match status" value="1"/>
</dbReference>
<protein>
    <recommendedName>
        <fullName evidence="6">Competence protein CoiA</fullName>
    </recommendedName>
</protein>
<keyword evidence="5" id="KW-1185">Reference proteome</keyword>
<dbReference type="InterPro" id="IPR057252">
    <property type="entry name" value="CoiA_C"/>
</dbReference>
<accession>A0A3M7TX88</accession>
<dbReference type="InterPro" id="IPR057253">
    <property type="entry name" value="CoiA-like_N"/>
</dbReference>
<name>A0A3M7TX88_9BACI</name>
<feature type="domain" description="Competence protein CoiA nuclease-like" evidence="1">
    <location>
        <begin position="81"/>
        <end position="227"/>
    </location>
</feature>
<dbReference type="Pfam" id="PF25164">
    <property type="entry name" value="CoiA_N"/>
    <property type="match status" value="1"/>
</dbReference>
<evidence type="ECO:0000259" key="2">
    <source>
        <dbReference type="Pfam" id="PF25164"/>
    </source>
</evidence>
<organism evidence="4 5">
    <name type="scientific">Alteribacter keqinensis</name>
    <dbReference type="NCBI Taxonomy" id="2483800"/>
    <lineage>
        <taxon>Bacteria</taxon>
        <taxon>Bacillati</taxon>
        <taxon>Bacillota</taxon>
        <taxon>Bacilli</taxon>
        <taxon>Bacillales</taxon>
        <taxon>Bacillaceae</taxon>
        <taxon>Alteribacter</taxon>
    </lineage>
</organism>
<dbReference type="Proteomes" id="UP000278746">
    <property type="component" value="Unassembled WGS sequence"/>
</dbReference>
<comment type="caution">
    <text evidence="4">The sequence shown here is derived from an EMBL/GenBank/DDBJ whole genome shotgun (WGS) entry which is preliminary data.</text>
</comment>
<evidence type="ECO:0000313" key="4">
    <source>
        <dbReference type="EMBL" id="RNA69891.1"/>
    </source>
</evidence>
<dbReference type="AlphaFoldDB" id="A0A3M7TX88"/>
<evidence type="ECO:0008006" key="6">
    <source>
        <dbReference type="Google" id="ProtNLM"/>
    </source>
</evidence>
<evidence type="ECO:0000313" key="5">
    <source>
        <dbReference type="Proteomes" id="UP000278746"/>
    </source>
</evidence>
<gene>
    <name evidence="4" type="ORF">EBO34_08150</name>
</gene>
<feature type="domain" description="Competence protein CoiA C-terminal" evidence="3">
    <location>
        <begin position="256"/>
        <end position="384"/>
    </location>
</feature>
<dbReference type="Pfam" id="PF06054">
    <property type="entry name" value="CoiA_nuc"/>
    <property type="match status" value="1"/>
</dbReference>
<evidence type="ECO:0000259" key="1">
    <source>
        <dbReference type="Pfam" id="PF06054"/>
    </source>
</evidence>
<reference evidence="4 5" key="1">
    <citation type="submission" date="2018-10" db="EMBL/GenBank/DDBJ databases">
        <title>Bacillus Keqinensis sp. nov., a moderately halophilic bacterium isolated from a saline-alkaline lake.</title>
        <authorList>
            <person name="Wang H."/>
        </authorList>
    </citation>
    <scope>NUCLEOTIDE SEQUENCE [LARGE SCALE GENOMIC DNA]</scope>
    <source>
        <strain evidence="4 5">KQ-3</strain>
    </source>
</reference>
<proteinExistence type="predicted"/>